<dbReference type="Gene3D" id="3.40.50.300">
    <property type="entry name" value="P-loop containing nucleotide triphosphate hydrolases"/>
    <property type="match status" value="1"/>
</dbReference>
<dbReference type="eggNOG" id="COG4928">
    <property type="taxonomic scope" value="Bacteria"/>
</dbReference>
<sequence length="509" mass="57660">MSDTDTEAFAKCATGNKRKELAERFTKYLKSRDTKDNAYVVNLNGAWGTGKTFFVTEWKKLVEKQGHIAIKIDAWESDYLNDPLAIIIAELLEQTQLKIKNHDARFRIAERNVASAIFNMGKSILPIGSKVVGKHLLGETATSEILDLIAAATGSVTNHSAVKDDLNMGDLGLEVASQHKRHKQFTRDFKKQARELVDFALEGNPNKQVFIFIDELDRCRPTYAIEMLETVKHLFDIPNFIFVLSTDTSQLQHSIKAVYGHDFDSHEYLSRFFEQRLTLPELDYFEFLTAEKIFETEDFKPLPTLPAINSAEELRAAVALICEQNKHHLSLRRVKQICVQLEIVLDSKELRENAYPILTLIGLVVGNALYSGWSQPKLPIERAKLALELSVNPDSIPITFNPLNVFRTYSHQDNSAGSSVSAKNIIKNCLEALSLQKQGKTLNSSHFGSRNNKYEFINSQFSLLLVKPGNLIVRFNEISGEFYVKIIADEQELLQIIENLDIQVNINEK</sequence>
<dbReference type="EMBL" id="CP000749">
    <property type="protein sequence ID" value="ABR69020.1"/>
    <property type="molecule type" value="Genomic_DNA"/>
</dbReference>
<proteinExistence type="predicted"/>
<dbReference type="OrthoDB" id="88903at2"/>
<protein>
    <submittedName>
        <fullName evidence="2">KAP P-loop domain protein</fullName>
    </submittedName>
</protein>
<dbReference type="SUPFAM" id="SSF52540">
    <property type="entry name" value="P-loop containing nucleoside triphosphate hydrolases"/>
    <property type="match status" value="1"/>
</dbReference>
<feature type="domain" description="KAP NTPase" evidence="1">
    <location>
        <begin position="19"/>
        <end position="343"/>
    </location>
</feature>
<organism evidence="2">
    <name type="scientific">Marinomonas sp. (strain MWYL1)</name>
    <dbReference type="NCBI Taxonomy" id="400668"/>
    <lineage>
        <taxon>Bacteria</taxon>
        <taxon>Pseudomonadati</taxon>
        <taxon>Pseudomonadota</taxon>
        <taxon>Gammaproteobacteria</taxon>
        <taxon>Oceanospirillales</taxon>
        <taxon>Oceanospirillaceae</taxon>
        <taxon>Marinomonas</taxon>
    </lineage>
</organism>
<dbReference type="InterPro" id="IPR027417">
    <property type="entry name" value="P-loop_NTPase"/>
</dbReference>
<accession>A6VRE1</accession>
<dbReference type="Pfam" id="PF07693">
    <property type="entry name" value="KAP_NTPase"/>
    <property type="match status" value="1"/>
</dbReference>
<name>A6VRE1_MARMS</name>
<evidence type="ECO:0000313" key="2">
    <source>
        <dbReference type="EMBL" id="ABR69020.1"/>
    </source>
</evidence>
<dbReference type="InterPro" id="IPR011646">
    <property type="entry name" value="KAP_P-loop"/>
</dbReference>
<dbReference type="KEGG" id="mmw:Mmwyl1_0078"/>
<gene>
    <name evidence="2" type="ordered locus">Mmwyl1_0078</name>
</gene>
<evidence type="ECO:0000259" key="1">
    <source>
        <dbReference type="Pfam" id="PF07693"/>
    </source>
</evidence>
<reference evidence="2" key="1">
    <citation type="submission" date="2007-06" db="EMBL/GenBank/DDBJ databases">
        <title>Complete sequence of Marinomonas sp. MWYL1.</title>
        <authorList>
            <consortium name="US DOE Joint Genome Institute"/>
            <person name="Copeland A."/>
            <person name="Lucas S."/>
            <person name="Lapidus A."/>
            <person name="Barry K."/>
            <person name="Glavina del Rio T."/>
            <person name="Dalin E."/>
            <person name="Tice H."/>
            <person name="Pitluck S."/>
            <person name="Kiss H."/>
            <person name="Brettin T."/>
            <person name="Bruce D."/>
            <person name="Detter J.C."/>
            <person name="Han C."/>
            <person name="Schmutz J."/>
            <person name="Larimer F."/>
            <person name="Land M."/>
            <person name="Hauser L."/>
            <person name="Kyrpides N."/>
            <person name="Kim E."/>
            <person name="Johnston A.W.B."/>
            <person name="Todd J.D."/>
            <person name="Rogers R."/>
            <person name="Wexler M."/>
            <person name="Bond P.L."/>
            <person name="Li Y."/>
            <person name="Richardson P."/>
        </authorList>
    </citation>
    <scope>NUCLEOTIDE SEQUENCE [LARGE SCALE GENOMIC DNA]</scope>
    <source>
        <strain evidence="2">MWYL1</strain>
    </source>
</reference>
<dbReference type="AlphaFoldDB" id="A6VRE1"/>
<dbReference type="HOGENOM" id="CLU_535070_0_0_6"/>